<feature type="domain" description="Peptidase S9 prolyl oligopeptidase catalytic" evidence="2">
    <location>
        <begin position="473"/>
        <end position="670"/>
    </location>
</feature>
<dbReference type="SUPFAM" id="SSF53474">
    <property type="entry name" value="alpha/beta-Hydrolases"/>
    <property type="match status" value="1"/>
</dbReference>
<protein>
    <submittedName>
        <fullName evidence="4">Prolyl oligopeptidase family serine peptidase</fullName>
    </submittedName>
</protein>
<dbReference type="Gene3D" id="3.40.50.1820">
    <property type="entry name" value="alpha/beta hydrolase"/>
    <property type="match status" value="1"/>
</dbReference>
<keyword evidence="5" id="KW-1185">Reference proteome</keyword>
<evidence type="ECO:0000259" key="2">
    <source>
        <dbReference type="Pfam" id="PF00326"/>
    </source>
</evidence>
<dbReference type="PANTHER" id="PTHR11731">
    <property type="entry name" value="PROTEASE FAMILY S9B,C DIPEPTIDYL-PEPTIDASE IV-RELATED"/>
    <property type="match status" value="1"/>
</dbReference>
<dbReference type="PANTHER" id="PTHR11731:SF193">
    <property type="entry name" value="DIPEPTIDYL PEPTIDASE 9"/>
    <property type="match status" value="1"/>
</dbReference>
<dbReference type="Pfam" id="PF00326">
    <property type="entry name" value="Peptidase_S9"/>
    <property type="match status" value="1"/>
</dbReference>
<comment type="caution">
    <text evidence="4">The sequence shown here is derived from an EMBL/GenBank/DDBJ whole genome shotgun (WGS) entry which is preliminary data.</text>
</comment>
<dbReference type="RefSeq" id="WP_242766950.1">
    <property type="nucleotide sequence ID" value="NZ_JALDAY010000006.1"/>
</dbReference>
<evidence type="ECO:0000313" key="5">
    <source>
        <dbReference type="Proteomes" id="UP001165269"/>
    </source>
</evidence>
<dbReference type="Proteomes" id="UP001165269">
    <property type="component" value="Unassembled WGS sequence"/>
</dbReference>
<proteinExistence type="predicted"/>
<dbReference type="Pfam" id="PF00930">
    <property type="entry name" value="DPPIV_N"/>
    <property type="match status" value="1"/>
</dbReference>
<dbReference type="InterPro" id="IPR002469">
    <property type="entry name" value="Peptidase_S9B_N"/>
</dbReference>
<dbReference type="SUPFAM" id="SSF82171">
    <property type="entry name" value="DPP6 N-terminal domain-like"/>
    <property type="match status" value="1"/>
</dbReference>
<dbReference type="InterPro" id="IPR050278">
    <property type="entry name" value="Serine_Prot_S9B/DPPIV"/>
</dbReference>
<sequence>MPTPSFPEQLIRTRCFTLGMPDRFSLTPDGRTVLFLRSRAGDDPAVCLWALDLDTGTEELLADPLRLLGPGGSGIESYATDRTAGLIAFALEGELWTVRPGRTPPRRLPVPGAVSDPRPDPTGRHIAYVTDGALRVRAADGGADRALAQPGGPDIEFGAARHTVATSPDDPRGHWWSPDGTHLLVARSDFAAVPPWPGIEGEDPKPPFSAVGCPNPDVTLWIADLNGSLTQTCWDRDAFEYVVGAGWDDHGPYAVVQSRDQCAVRFLAIDPADGRTTILEEQRDDRWVRLVPGLPARTASGALLSHADRDGTRHLTVDGVPVTPPGLQLRALLGEDGDQVLFTASEEPTETHLWSHDPVDGLRQLTSARAVHSGVRRGGTLLGVARGADRSVGGVEARREGRGPVPVASYVEQPVIELDMRHLALGPLGLRARLHFPSWYRPGRGRLPVLVDSYGGAARQRVTAEADWRVLVSQWFAEQGFAVLATDGRGTPGRGPDWEREVHGDLFTLALDDQVTAVREAVRRHPALDPDRVGIRGWSFSGALAVAAVLRRPDVFRVAVAGAGVTDQRLYNAHWRERFLGQPDRHPERYAACDLVREAPRLTRPLFLMHGLADVNVPPVNTLRMAQALQAAGRPHEVLFLPGVGHQPIGSPATKELLDRQVRFLQADLGGVRTEG</sequence>
<evidence type="ECO:0000259" key="3">
    <source>
        <dbReference type="Pfam" id="PF00930"/>
    </source>
</evidence>
<accession>A0ABS9Y8Z4</accession>
<feature type="domain" description="Dipeptidylpeptidase IV N-terminal" evidence="3">
    <location>
        <begin position="111"/>
        <end position="355"/>
    </location>
</feature>
<gene>
    <name evidence="4" type="ORF">MQP27_21675</name>
</gene>
<reference evidence="4" key="1">
    <citation type="submission" date="2022-03" db="EMBL/GenBank/DDBJ databases">
        <title>Streptomyces 7R015 and 7R016 isolated from Barleria lupulina in Thailand.</title>
        <authorList>
            <person name="Kanchanasin P."/>
            <person name="Phongsopitanun W."/>
            <person name="Tanasupawat S."/>
        </authorList>
    </citation>
    <scope>NUCLEOTIDE SEQUENCE</scope>
    <source>
        <strain evidence="4">7R015</strain>
    </source>
</reference>
<organism evidence="4 5">
    <name type="scientific">Streptomyces cylindrosporus</name>
    <dbReference type="NCBI Taxonomy" id="2927583"/>
    <lineage>
        <taxon>Bacteria</taxon>
        <taxon>Bacillati</taxon>
        <taxon>Actinomycetota</taxon>
        <taxon>Actinomycetes</taxon>
        <taxon>Kitasatosporales</taxon>
        <taxon>Streptomycetaceae</taxon>
        <taxon>Streptomyces</taxon>
    </lineage>
</organism>
<dbReference type="Gene3D" id="2.140.10.30">
    <property type="entry name" value="Dipeptidylpeptidase IV, N-terminal domain"/>
    <property type="match status" value="1"/>
</dbReference>
<dbReference type="InterPro" id="IPR001375">
    <property type="entry name" value="Peptidase_S9_cat"/>
</dbReference>
<feature type="region of interest" description="Disordered" evidence="1">
    <location>
        <begin position="102"/>
        <end position="123"/>
    </location>
</feature>
<name>A0ABS9Y8Z4_9ACTN</name>
<evidence type="ECO:0000256" key="1">
    <source>
        <dbReference type="SAM" id="MobiDB-lite"/>
    </source>
</evidence>
<evidence type="ECO:0000313" key="4">
    <source>
        <dbReference type="EMBL" id="MCI3273705.1"/>
    </source>
</evidence>
<dbReference type="EMBL" id="JALDAY010000006">
    <property type="protein sequence ID" value="MCI3273705.1"/>
    <property type="molecule type" value="Genomic_DNA"/>
</dbReference>
<dbReference type="InterPro" id="IPR029058">
    <property type="entry name" value="AB_hydrolase_fold"/>
</dbReference>